<dbReference type="eggNOG" id="ENOG503049Z">
    <property type="taxonomic scope" value="Bacteria"/>
</dbReference>
<feature type="transmembrane region" description="Helical" evidence="1">
    <location>
        <begin position="60"/>
        <end position="81"/>
    </location>
</feature>
<gene>
    <name evidence="2" type="ORF">A605_02430</name>
</gene>
<keyword evidence="1" id="KW-1133">Transmembrane helix</keyword>
<dbReference type="RefSeq" id="WP_015399923.1">
    <property type="nucleotide sequence ID" value="NC_020302.1"/>
</dbReference>
<accession>M1NVI8</accession>
<reference evidence="2 3" key="1">
    <citation type="journal article" date="2012" name="Stand. Genomic Sci.">
        <title>Genome sequence of the halotolerant bacterium Corynebacterium halotolerans type strain YIM 70093(T) (= DSM 44683(T)).</title>
        <authorList>
            <person name="Ruckert C."/>
            <person name="Albersmeier A."/>
            <person name="Al-Dilaimi A."/>
            <person name="Niehaus K."/>
            <person name="Szczepanowski R."/>
            <person name="Kalinowski J."/>
        </authorList>
    </citation>
    <scope>NUCLEOTIDE SEQUENCE [LARGE SCALE GENOMIC DNA]</scope>
    <source>
        <strain evidence="2">YIM 70093</strain>
    </source>
</reference>
<dbReference type="AlphaFoldDB" id="M1NVI8"/>
<keyword evidence="1" id="KW-0812">Transmembrane</keyword>
<dbReference type="HOGENOM" id="CLU_122387_1_0_11"/>
<keyword evidence="3" id="KW-1185">Reference proteome</keyword>
<evidence type="ECO:0000313" key="3">
    <source>
        <dbReference type="Proteomes" id="UP000011723"/>
    </source>
</evidence>
<evidence type="ECO:0000256" key="1">
    <source>
        <dbReference type="SAM" id="Phobius"/>
    </source>
</evidence>
<dbReference type="EMBL" id="CP003697">
    <property type="protein sequence ID" value="AGF71500.1"/>
    <property type="molecule type" value="Genomic_DNA"/>
</dbReference>
<dbReference type="KEGG" id="chn:A605_02430"/>
<name>M1NVI8_9CORY</name>
<protein>
    <recommendedName>
        <fullName evidence="4">Alkaline shock response membrane anchor protein AmaP</fullName>
    </recommendedName>
</protein>
<sequence>MTTRLAVFDRIVVFVLGLLILLGGAWAVGLYLDVPLAQRMADLIHFPAWLSAPAAEWYDLAIAAVMLFSLVIGGWLIALNLRRRRFNRMRSPATDATGSIDLDILPLATALARDIGELPRVEGVRPVLGMNRSRPAVTFLVRARAGVDVPALRGVLEQAETDFREAVRDIDVDTTYLIHLLPVDA</sequence>
<keyword evidence="1" id="KW-0472">Membrane</keyword>
<dbReference type="Proteomes" id="UP000011723">
    <property type="component" value="Chromosome"/>
</dbReference>
<evidence type="ECO:0000313" key="2">
    <source>
        <dbReference type="EMBL" id="AGF71500.1"/>
    </source>
</evidence>
<dbReference type="OrthoDB" id="4427298at2"/>
<proteinExistence type="predicted"/>
<dbReference type="PATRIC" id="fig|1121362.3.peg.487"/>
<evidence type="ECO:0008006" key="4">
    <source>
        <dbReference type="Google" id="ProtNLM"/>
    </source>
</evidence>
<organism evidence="2 3">
    <name type="scientific">Corynebacterium halotolerans YIM 70093 = DSM 44683</name>
    <dbReference type="NCBI Taxonomy" id="1121362"/>
    <lineage>
        <taxon>Bacteria</taxon>
        <taxon>Bacillati</taxon>
        <taxon>Actinomycetota</taxon>
        <taxon>Actinomycetes</taxon>
        <taxon>Mycobacteriales</taxon>
        <taxon>Corynebacteriaceae</taxon>
        <taxon>Corynebacterium</taxon>
    </lineage>
</organism>
<dbReference type="STRING" id="1121362.A605_02430"/>